<dbReference type="SMART" id="SM00249">
    <property type="entry name" value="PHD"/>
    <property type="match status" value="1"/>
</dbReference>
<dbReference type="Gene3D" id="3.30.40.10">
    <property type="entry name" value="Zinc/RING finger domain, C3HC4 (zinc finger)"/>
    <property type="match status" value="1"/>
</dbReference>
<dbReference type="InterPro" id="IPR001965">
    <property type="entry name" value="Znf_PHD"/>
</dbReference>
<evidence type="ECO:0000256" key="2">
    <source>
        <dbReference type="ARBA" id="ARBA00022771"/>
    </source>
</evidence>
<dbReference type="SUPFAM" id="SSF52980">
    <property type="entry name" value="Restriction endonuclease-like"/>
    <property type="match status" value="1"/>
</dbReference>
<keyword evidence="2" id="KW-0863">Zinc-finger</keyword>
<dbReference type="AlphaFoldDB" id="A0AAV7X9R8"/>
<protein>
    <recommendedName>
        <fullName evidence="4">Zinc finger PHD-type domain-containing protein</fullName>
    </recommendedName>
</protein>
<keyword evidence="3" id="KW-0862">Zinc</keyword>
<proteinExistence type="predicted"/>
<dbReference type="GO" id="GO:0008270">
    <property type="term" value="F:zinc ion binding"/>
    <property type="evidence" value="ECO:0007669"/>
    <property type="project" value="UniProtKB-KW"/>
</dbReference>
<dbReference type="SUPFAM" id="SSF57903">
    <property type="entry name" value="FYVE/PHD zinc finger"/>
    <property type="match status" value="1"/>
</dbReference>
<dbReference type="PROSITE" id="PS01359">
    <property type="entry name" value="ZF_PHD_1"/>
    <property type="match status" value="1"/>
</dbReference>
<dbReference type="Pfam" id="PF09588">
    <property type="entry name" value="YqaJ"/>
    <property type="match status" value="1"/>
</dbReference>
<evidence type="ECO:0000259" key="4">
    <source>
        <dbReference type="SMART" id="SM00249"/>
    </source>
</evidence>
<dbReference type="InterPro" id="IPR019080">
    <property type="entry name" value="YqaJ_viral_recombinase"/>
</dbReference>
<keyword evidence="6" id="KW-1185">Reference proteome</keyword>
<organism evidence="5 6">
    <name type="scientific">Megalurothrips usitatus</name>
    <name type="common">bean blossom thrips</name>
    <dbReference type="NCBI Taxonomy" id="439358"/>
    <lineage>
        <taxon>Eukaryota</taxon>
        <taxon>Metazoa</taxon>
        <taxon>Ecdysozoa</taxon>
        <taxon>Arthropoda</taxon>
        <taxon>Hexapoda</taxon>
        <taxon>Insecta</taxon>
        <taxon>Pterygota</taxon>
        <taxon>Neoptera</taxon>
        <taxon>Paraneoptera</taxon>
        <taxon>Thysanoptera</taxon>
        <taxon>Terebrantia</taxon>
        <taxon>Thripoidea</taxon>
        <taxon>Thripidae</taxon>
        <taxon>Megalurothrips</taxon>
    </lineage>
</organism>
<accession>A0AAV7X9R8</accession>
<dbReference type="InterPro" id="IPR011011">
    <property type="entry name" value="Znf_FYVE_PHD"/>
</dbReference>
<sequence length="215" mass="24793">MERGLRHESMILDKYVEQQAESHIDFEFRKSGFWIPLEAPHTGASPDQLVRCKCCGTGLAEFKSLKNRPPPGHIPPKHMYQMQHQIFCLGKVNYCDYVVYVGDDNGVGTLDVTRVYPDKDLQEKMIQDSEIFFQEVILLELLARYFTSLQPHKAQSLDSSGSAVDLVCHCRKPRQDPMIKCVGKGCYFQFYHLRCVQLTQSRKNWLCSLCEPCRP</sequence>
<dbReference type="InterPro" id="IPR013083">
    <property type="entry name" value="Znf_RING/FYVE/PHD"/>
</dbReference>
<name>A0AAV7X9R8_9NEOP</name>
<evidence type="ECO:0000313" key="5">
    <source>
        <dbReference type="EMBL" id="KAJ1520386.1"/>
    </source>
</evidence>
<feature type="domain" description="Zinc finger PHD-type" evidence="4">
    <location>
        <begin position="167"/>
        <end position="211"/>
    </location>
</feature>
<dbReference type="PANTHER" id="PTHR47526">
    <property type="entry name" value="ATP-DEPENDENT DNA HELICASE"/>
    <property type="match status" value="1"/>
</dbReference>
<dbReference type="InterPro" id="IPR011604">
    <property type="entry name" value="PDDEXK-like_dom_sf"/>
</dbReference>
<dbReference type="GO" id="GO:0006281">
    <property type="term" value="P:DNA repair"/>
    <property type="evidence" value="ECO:0007669"/>
    <property type="project" value="UniProtKB-ARBA"/>
</dbReference>
<evidence type="ECO:0000256" key="1">
    <source>
        <dbReference type="ARBA" id="ARBA00022723"/>
    </source>
</evidence>
<reference evidence="5" key="1">
    <citation type="submission" date="2022-12" db="EMBL/GenBank/DDBJ databases">
        <title>Chromosome-level genome assembly of the bean flower thrips Megalurothrips usitatus.</title>
        <authorList>
            <person name="Ma L."/>
            <person name="Liu Q."/>
            <person name="Li H."/>
            <person name="Cai W."/>
        </authorList>
    </citation>
    <scope>NUCLEOTIDE SEQUENCE</scope>
    <source>
        <strain evidence="5">Cailab_2022a</strain>
    </source>
</reference>
<dbReference type="Proteomes" id="UP001075354">
    <property type="component" value="Chromosome 14"/>
</dbReference>
<comment type="caution">
    <text evidence="5">The sequence shown here is derived from an EMBL/GenBank/DDBJ whole genome shotgun (WGS) entry which is preliminary data.</text>
</comment>
<evidence type="ECO:0000256" key="3">
    <source>
        <dbReference type="ARBA" id="ARBA00022833"/>
    </source>
</evidence>
<keyword evidence="1" id="KW-0479">Metal-binding</keyword>
<gene>
    <name evidence="5" type="ORF">ONE63_003521</name>
</gene>
<dbReference type="Gene3D" id="3.90.320.10">
    <property type="match status" value="1"/>
</dbReference>
<evidence type="ECO:0000313" key="6">
    <source>
        <dbReference type="Proteomes" id="UP001075354"/>
    </source>
</evidence>
<dbReference type="EMBL" id="JAPTSV010000014">
    <property type="protein sequence ID" value="KAJ1520386.1"/>
    <property type="molecule type" value="Genomic_DNA"/>
</dbReference>
<dbReference type="InterPro" id="IPR019786">
    <property type="entry name" value="Zinc_finger_PHD-type_CS"/>
</dbReference>
<dbReference type="InterPro" id="IPR011335">
    <property type="entry name" value="Restrct_endonuc-II-like"/>
</dbReference>